<dbReference type="RefSeq" id="WP_013387137.1">
    <property type="nucleotide sequence ID" value="NC_014632.1"/>
</dbReference>
<dbReference type="SMART" id="SM00116">
    <property type="entry name" value="CBS"/>
    <property type="match status" value="2"/>
</dbReference>
<protein>
    <submittedName>
        <fullName evidence="4">CBS domain containing membrane protein</fullName>
    </submittedName>
</protein>
<dbReference type="KEGG" id="ipo:Ilyop_0680"/>
<dbReference type="InterPro" id="IPR051257">
    <property type="entry name" value="Diverse_CBS-Domain"/>
</dbReference>
<dbReference type="EMBL" id="CP002281">
    <property type="protein sequence ID" value="ADO82467.1"/>
    <property type="molecule type" value="Genomic_DNA"/>
</dbReference>
<organism evidence="4 5">
    <name type="scientific">Ilyobacter polytropus (strain ATCC 51220 / DSM 2926 / LMG 16218 / CuHBu1)</name>
    <dbReference type="NCBI Taxonomy" id="572544"/>
    <lineage>
        <taxon>Bacteria</taxon>
        <taxon>Fusobacteriati</taxon>
        <taxon>Fusobacteriota</taxon>
        <taxon>Fusobacteriia</taxon>
        <taxon>Fusobacteriales</taxon>
        <taxon>Fusobacteriaceae</taxon>
        <taxon>Ilyobacter</taxon>
    </lineage>
</organism>
<dbReference type="Proteomes" id="UP000006875">
    <property type="component" value="Chromosome"/>
</dbReference>
<keyword evidence="1 2" id="KW-0129">CBS domain</keyword>
<dbReference type="OrthoDB" id="9790355at2"/>
<evidence type="ECO:0000256" key="2">
    <source>
        <dbReference type="PROSITE-ProRule" id="PRU00703"/>
    </source>
</evidence>
<gene>
    <name evidence="4" type="ordered locus">Ilyop_0680</name>
</gene>
<feature type="domain" description="CBS" evidence="3">
    <location>
        <begin position="8"/>
        <end position="65"/>
    </location>
</feature>
<dbReference type="AlphaFoldDB" id="E3H6U8"/>
<dbReference type="Pfam" id="PF00571">
    <property type="entry name" value="CBS"/>
    <property type="match status" value="2"/>
</dbReference>
<dbReference type="Gene3D" id="3.10.580.10">
    <property type="entry name" value="CBS-domain"/>
    <property type="match status" value="1"/>
</dbReference>
<name>E3H6U8_ILYPC</name>
<sequence>MKKIADVVNKEVIFISKETSFDDIISIMKEKGVGRLPVVSEEKVIGVVTRDDILIREEKAPLPPVIAFWDLLITLPGNKEFKSKLKKIASFKAEDIMTEEFLSSSLEDDLEEVVTKMIEEEYSYTLVLEDEKLIGIVTKSDLIKTCF</sequence>
<dbReference type="InterPro" id="IPR000644">
    <property type="entry name" value="CBS_dom"/>
</dbReference>
<accession>E3H6U8</accession>
<feature type="domain" description="CBS" evidence="3">
    <location>
        <begin position="97"/>
        <end position="147"/>
    </location>
</feature>
<keyword evidence="5" id="KW-1185">Reference proteome</keyword>
<dbReference type="PROSITE" id="PS51371">
    <property type="entry name" value="CBS"/>
    <property type="match status" value="2"/>
</dbReference>
<dbReference type="eggNOG" id="COG0517">
    <property type="taxonomic scope" value="Bacteria"/>
</dbReference>
<evidence type="ECO:0000259" key="3">
    <source>
        <dbReference type="PROSITE" id="PS51371"/>
    </source>
</evidence>
<dbReference type="STRING" id="572544.Ilyop_0680"/>
<evidence type="ECO:0000256" key="1">
    <source>
        <dbReference type="ARBA" id="ARBA00023122"/>
    </source>
</evidence>
<dbReference type="SUPFAM" id="SSF54631">
    <property type="entry name" value="CBS-domain pair"/>
    <property type="match status" value="1"/>
</dbReference>
<reference evidence="4 5" key="1">
    <citation type="journal article" date="2010" name="Stand. Genomic Sci.">
        <title>Complete genome sequence of Ilyobacter polytropus type strain (CuHbu1).</title>
        <authorList>
            <person name="Sikorski J."/>
            <person name="Chertkov O."/>
            <person name="Lapidus A."/>
            <person name="Nolan M."/>
            <person name="Lucas S."/>
            <person name="Del Rio T.G."/>
            <person name="Tice H."/>
            <person name="Cheng J.F."/>
            <person name="Tapia R."/>
            <person name="Han C."/>
            <person name="Goodwin L."/>
            <person name="Pitluck S."/>
            <person name="Liolios K."/>
            <person name="Ivanova N."/>
            <person name="Mavromatis K."/>
            <person name="Mikhailova N."/>
            <person name="Pati A."/>
            <person name="Chen A."/>
            <person name="Palaniappan K."/>
            <person name="Land M."/>
            <person name="Hauser L."/>
            <person name="Chang Y.J."/>
            <person name="Jeffries C.D."/>
            <person name="Brambilla E."/>
            <person name="Yasawong M."/>
            <person name="Rohde M."/>
            <person name="Pukall R."/>
            <person name="Spring S."/>
            <person name="Goker M."/>
            <person name="Woyke T."/>
            <person name="Bristow J."/>
            <person name="Eisen J.A."/>
            <person name="Markowitz V."/>
            <person name="Hugenholtz P."/>
            <person name="Kyrpides N.C."/>
            <person name="Klenk H.P."/>
        </authorList>
    </citation>
    <scope>NUCLEOTIDE SEQUENCE [LARGE SCALE GENOMIC DNA]</scope>
    <source>
        <strain evidence="5">ATCC 51220 / DSM 2926 / LMG 16218 / CuHBu1</strain>
    </source>
</reference>
<dbReference type="PANTHER" id="PTHR43080">
    <property type="entry name" value="CBS DOMAIN-CONTAINING PROTEIN CBSX3, MITOCHONDRIAL"/>
    <property type="match status" value="1"/>
</dbReference>
<evidence type="ECO:0000313" key="5">
    <source>
        <dbReference type="Proteomes" id="UP000006875"/>
    </source>
</evidence>
<dbReference type="HOGENOM" id="CLU_040681_9_0_0"/>
<evidence type="ECO:0000313" key="4">
    <source>
        <dbReference type="EMBL" id="ADO82467.1"/>
    </source>
</evidence>
<dbReference type="InterPro" id="IPR046342">
    <property type="entry name" value="CBS_dom_sf"/>
</dbReference>
<proteinExistence type="predicted"/>
<dbReference type="PANTHER" id="PTHR43080:SF29">
    <property type="entry name" value="OS02G0818000 PROTEIN"/>
    <property type="match status" value="1"/>
</dbReference>